<dbReference type="InterPro" id="IPR001387">
    <property type="entry name" value="Cro/C1-type_HTH"/>
</dbReference>
<dbReference type="EMBL" id="JBHYPX010000005">
    <property type="protein sequence ID" value="MFE1351221.1"/>
    <property type="molecule type" value="Genomic_DNA"/>
</dbReference>
<organism evidence="2 3">
    <name type="scientific">Kitasatospora phosalacinea</name>
    <dbReference type="NCBI Taxonomy" id="2065"/>
    <lineage>
        <taxon>Bacteria</taxon>
        <taxon>Bacillati</taxon>
        <taxon>Actinomycetota</taxon>
        <taxon>Actinomycetes</taxon>
        <taxon>Kitasatosporales</taxon>
        <taxon>Streptomycetaceae</taxon>
        <taxon>Kitasatospora</taxon>
    </lineage>
</organism>
<dbReference type="InterPro" id="IPR043917">
    <property type="entry name" value="DUF5753"/>
</dbReference>
<sequence length="276" mass="30630">MSDDQEIDGTSSPALRFGEEFRRSRRARGWSQTDAGARMGYSGGLLSYVERGKKPVSLNLAVRADHVFGTGERFQQLWRQYSNASLLEGFAEFTAAEARCHRMRTFGVGVIQGLFQAPAYASALAAAAVQRGSITSEQADARVSFLATRQMLLNRSKPPFIHAVMDESCIRRLVGGREVMAEQMKYLEELAAQPWVTLQIAPFDLGERAPFKMPLILLDLPDRVVVGYAESQARGHLERGREAVAAWSREYDLLQVESLSTAASLAMIRAVRKELS</sequence>
<protein>
    <submittedName>
        <fullName evidence="2">Helix-turn-helix domain-containing protein</fullName>
    </submittedName>
</protein>
<dbReference type="Proteomes" id="UP001599542">
    <property type="component" value="Unassembled WGS sequence"/>
</dbReference>
<dbReference type="Gene3D" id="1.10.260.40">
    <property type="entry name" value="lambda repressor-like DNA-binding domains"/>
    <property type="match status" value="1"/>
</dbReference>
<dbReference type="Pfam" id="PF19054">
    <property type="entry name" value="DUF5753"/>
    <property type="match status" value="1"/>
</dbReference>
<dbReference type="Pfam" id="PF13560">
    <property type="entry name" value="HTH_31"/>
    <property type="match status" value="1"/>
</dbReference>
<reference evidence="2 3" key="1">
    <citation type="submission" date="2024-09" db="EMBL/GenBank/DDBJ databases">
        <title>The Natural Products Discovery Center: Release of the First 8490 Sequenced Strains for Exploring Actinobacteria Biosynthetic Diversity.</title>
        <authorList>
            <person name="Kalkreuter E."/>
            <person name="Kautsar S.A."/>
            <person name="Yang D."/>
            <person name="Bader C.D."/>
            <person name="Teijaro C.N."/>
            <person name="Fluegel L."/>
            <person name="Davis C.M."/>
            <person name="Simpson J.R."/>
            <person name="Lauterbach L."/>
            <person name="Steele A.D."/>
            <person name="Gui C."/>
            <person name="Meng S."/>
            <person name="Li G."/>
            <person name="Viehrig K."/>
            <person name="Ye F."/>
            <person name="Su P."/>
            <person name="Kiefer A.F."/>
            <person name="Nichols A."/>
            <person name="Cepeda A.J."/>
            <person name="Yan W."/>
            <person name="Fan B."/>
            <person name="Jiang Y."/>
            <person name="Adhikari A."/>
            <person name="Zheng C.-J."/>
            <person name="Schuster L."/>
            <person name="Cowan T.M."/>
            <person name="Smanski M.J."/>
            <person name="Chevrette M.G."/>
            <person name="De Carvalho L.P.S."/>
            <person name="Shen B."/>
        </authorList>
    </citation>
    <scope>NUCLEOTIDE SEQUENCE [LARGE SCALE GENOMIC DNA]</scope>
    <source>
        <strain evidence="2 3">NPDC058753</strain>
    </source>
</reference>
<dbReference type="InterPro" id="IPR010982">
    <property type="entry name" value="Lambda_DNA-bd_dom_sf"/>
</dbReference>
<dbReference type="SUPFAM" id="SSF47413">
    <property type="entry name" value="lambda repressor-like DNA-binding domains"/>
    <property type="match status" value="1"/>
</dbReference>
<accession>A0ABW6GEQ6</accession>
<gene>
    <name evidence="2" type="ORF">ACFW6T_04445</name>
</gene>
<dbReference type="RefSeq" id="WP_380320478.1">
    <property type="nucleotide sequence ID" value="NZ_JBHYPW010000011.1"/>
</dbReference>
<keyword evidence="3" id="KW-1185">Reference proteome</keyword>
<evidence type="ECO:0000313" key="3">
    <source>
        <dbReference type="Proteomes" id="UP001599542"/>
    </source>
</evidence>
<name>A0ABW6GEQ6_9ACTN</name>
<comment type="caution">
    <text evidence="2">The sequence shown here is derived from an EMBL/GenBank/DDBJ whole genome shotgun (WGS) entry which is preliminary data.</text>
</comment>
<dbReference type="SMART" id="SM00530">
    <property type="entry name" value="HTH_XRE"/>
    <property type="match status" value="1"/>
</dbReference>
<evidence type="ECO:0000313" key="2">
    <source>
        <dbReference type="EMBL" id="MFE1351221.1"/>
    </source>
</evidence>
<dbReference type="PROSITE" id="PS50943">
    <property type="entry name" value="HTH_CROC1"/>
    <property type="match status" value="1"/>
</dbReference>
<dbReference type="CDD" id="cd00093">
    <property type="entry name" value="HTH_XRE"/>
    <property type="match status" value="1"/>
</dbReference>
<feature type="domain" description="HTH cro/C1-type" evidence="1">
    <location>
        <begin position="21"/>
        <end position="74"/>
    </location>
</feature>
<proteinExistence type="predicted"/>
<evidence type="ECO:0000259" key="1">
    <source>
        <dbReference type="PROSITE" id="PS50943"/>
    </source>
</evidence>